<sequence>MDVDAPNILKRCSSAPLINEAASTTATSPTTSTAPRNTFFSMLSNNNLSRMRRYSGSSFSPLSAPVNVTQNSWTPRLTPRVNQLRAEECADVSNTREVAHEREVHTAMQMGQSCEDILTLVAGPPQSPTRLHRYTPALLYHVIIVAAARAGGPHRHADGPVLREHPHAGGRPAAVLQQATQQHEREGHTAMQMGQSCEDILTLVAGPPQSSNRLHSPVGRGGLGCKRKGEEGTEPRSKRACHSHAPPTPPTPDSDSLDCTFRPVSPRARPMPDSPHYPTDPKTPDPS</sequence>
<gene>
    <name evidence="3" type="ORF">CHILSU_LOCUS8413</name>
</gene>
<dbReference type="EMBL" id="OU963896">
    <property type="protein sequence ID" value="CAH0405062.1"/>
    <property type="molecule type" value="Genomic_DNA"/>
</dbReference>
<protein>
    <submittedName>
        <fullName evidence="3">Uncharacterized protein</fullName>
    </submittedName>
</protein>
<name>A0ABN8BES0_CHISP</name>
<evidence type="ECO:0000313" key="3">
    <source>
        <dbReference type="EMBL" id="CAH0405062.1"/>
    </source>
</evidence>
<dbReference type="PANTHER" id="PTHR22227:SF6">
    <property type="entry name" value="FAMILY WITH SEQUENCE SIMILARITY 122B ISOFORM X1"/>
    <property type="match status" value="1"/>
</dbReference>
<keyword evidence="4" id="KW-1185">Reference proteome</keyword>
<accession>A0ABN8BES0</accession>
<feature type="compositionally biased region" description="Basic and acidic residues" evidence="2">
    <location>
        <begin position="227"/>
        <end position="237"/>
    </location>
</feature>
<evidence type="ECO:0000313" key="4">
    <source>
        <dbReference type="Proteomes" id="UP001153292"/>
    </source>
</evidence>
<proteinExistence type="inferred from homology"/>
<evidence type="ECO:0000256" key="2">
    <source>
        <dbReference type="SAM" id="MobiDB-lite"/>
    </source>
</evidence>
<evidence type="ECO:0000256" key="1">
    <source>
        <dbReference type="ARBA" id="ARBA00006725"/>
    </source>
</evidence>
<dbReference type="Proteomes" id="UP001153292">
    <property type="component" value="Chromosome 3"/>
</dbReference>
<dbReference type="PANTHER" id="PTHR22227">
    <property type="entry name" value="FAMILY WITH SEQUENCE SIMILARITY 122B ISOFORM X1"/>
    <property type="match status" value="1"/>
</dbReference>
<organism evidence="3 4">
    <name type="scientific">Chilo suppressalis</name>
    <name type="common">Asiatic rice borer moth</name>
    <dbReference type="NCBI Taxonomy" id="168631"/>
    <lineage>
        <taxon>Eukaryota</taxon>
        <taxon>Metazoa</taxon>
        <taxon>Ecdysozoa</taxon>
        <taxon>Arthropoda</taxon>
        <taxon>Hexapoda</taxon>
        <taxon>Insecta</taxon>
        <taxon>Pterygota</taxon>
        <taxon>Neoptera</taxon>
        <taxon>Endopterygota</taxon>
        <taxon>Lepidoptera</taxon>
        <taxon>Glossata</taxon>
        <taxon>Ditrysia</taxon>
        <taxon>Pyraloidea</taxon>
        <taxon>Crambidae</taxon>
        <taxon>Crambinae</taxon>
        <taxon>Chilo</taxon>
    </lineage>
</organism>
<reference evidence="3" key="1">
    <citation type="submission" date="2021-12" db="EMBL/GenBank/DDBJ databases">
        <authorList>
            <person name="King R."/>
        </authorList>
    </citation>
    <scope>NUCLEOTIDE SEQUENCE</scope>
</reference>
<comment type="similarity">
    <text evidence="1">Belongs to the FAM122 family.</text>
</comment>
<dbReference type="InterPro" id="IPR026716">
    <property type="entry name" value="PBIR1/2/3"/>
</dbReference>
<feature type="region of interest" description="Disordered" evidence="2">
    <location>
        <begin position="205"/>
        <end position="287"/>
    </location>
</feature>